<accession>A0A2A6BLX1</accession>
<dbReference type="EnsemblMetazoa" id="PPA31440.1">
    <property type="protein sequence ID" value="PPA31440.1"/>
    <property type="gene ID" value="WBGene00204305"/>
</dbReference>
<gene>
    <name evidence="1" type="primary">WBGene00204305</name>
</gene>
<dbReference type="PROSITE" id="PS51125">
    <property type="entry name" value="NHL"/>
    <property type="match status" value="1"/>
</dbReference>
<dbReference type="OrthoDB" id="5873872at2759"/>
<organism evidence="1 2">
    <name type="scientific">Pristionchus pacificus</name>
    <name type="common">Parasitic nematode worm</name>
    <dbReference type="NCBI Taxonomy" id="54126"/>
    <lineage>
        <taxon>Eukaryota</taxon>
        <taxon>Metazoa</taxon>
        <taxon>Ecdysozoa</taxon>
        <taxon>Nematoda</taxon>
        <taxon>Chromadorea</taxon>
        <taxon>Rhabditida</taxon>
        <taxon>Rhabditina</taxon>
        <taxon>Diplogasteromorpha</taxon>
        <taxon>Diplogasteroidea</taxon>
        <taxon>Neodiplogasteridae</taxon>
        <taxon>Pristionchus</taxon>
    </lineage>
</organism>
<accession>A0A8R1YIY6</accession>
<dbReference type="AlphaFoldDB" id="A0A2A6BLX1"/>
<dbReference type="InterPro" id="IPR001258">
    <property type="entry name" value="NHL_repeat"/>
</dbReference>
<keyword evidence="2" id="KW-1185">Reference proteome</keyword>
<dbReference type="Proteomes" id="UP000005239">
    <property type="component" value="Unassembled WGS sequence"/>
</dbReference>
<evidence type="ECO:0000313" key="2">
    <source>
        <dbReference type="Proteomes" id="UP000005239"/>
    </source>
</evidence>
<dbReference type="InterPro" id="IPR011042">
    <property type="entry name" value="6-blade_b-propeller_TolB-like"/>
</dbReference>
<protein>
    <submittedName>
        <fullName evidence="1">Uncharacterized protein</fullName>
    </submittedName>
</protein>
<dbReference type="Gene3D" id="2.120.10.30">
    <property type="entry name" value="TolB, C-terminal domain"/>
    <property type="match status" value="1"/>
</dbReference>
<dbReference type="Pfam" id="PF01436">
    <property type="entry name" value="NHL"/>
    <property type="match status" value="1"/>
</dbReference>
<evidence type="ECO:0000313" key="1">
    <source>
        <dbReference type="EnsemblMetazoa" id="PPA31440.1"/>
    </source>
</evidence>
<reference evidence="1" key="2">
    <citation type="submission" date="2022-06" db="UniProtKB">
        <authorList>
            <consortium name="EnsemblMetazoa"/>
        </authorList>
    </citation>
    <scope>IDENTIFICATION</scope>
    <source>
        <strain evidence="1">PS312</strain>
    </source>
</reference>
<name>A0A2A6BLX1_PRIPA</name>
<proteinExistence type="predicted"/>
<sequence>MAPDCGHYGTCFRTGSVLVPVGYHYGSWFRTGSGLVPSHRNLLLQVLEEHGENLFYLPHGLSIDGEGYIWVTDVGSHQV</sequence>
<reference evidence="2" key="1">
    <citation type="journal article" date="2008" name="Nat. Genet.">
        <title>The Pristionchus pacificus genome provides a unique perspective on nematode lifestyle and parasitism.</title>
        <authorList>
            <person name="Dieterich C."/>
            <person name="Clifton S.W."/>
            <person name="Schuster L.N."/>
            <person name="Chinwalla A."/>
            <person name="Delehaunty K."/>
            <person name="Dinkelacker I."/>
            <person name="Fulton L."/>
            <person name="Fulton R."/>
            <person name="Godfrey J."/>
            <person name="Minx P."/>
            <person name="Mitreva M."/>
            <person name="Roeseler W."/>
            <person name="Tian H."/>
            <person name="Witte H."/>
            <person name="Yang S.P."/>
            <person name="Wilson R.K."/>
            <person name="Sommer R.J."/>
        </authorList>
    </citation>
    <scope>NUCLEOTIDE SEQUENCE [LARGE SCALE GENOMIC DNA]</scope>
    <source>
        <strain evidence="2">PS312</strain>
    </source>
</reference>